<organism evidence="1 2">
    <name type="scientific">Aspergillus brasiliensis (strain CBS 101740 / IMI 381727 / IBT 21946)</name>
    <dbReference type="NCBI Taxonomy" id="767769"/>
    <lineage>
        <taxon>Eukaryota</taxon>
        <taxon>Fungi</taxon>
        <taxon>Dikarya</taxon>
        <taxon>Ascomycota</taxon>
        <taxon>Pezizomycotina</taxon>
        <taxon>Eurotiomycetes</taxon>
        <taxon>Eurotiomycetidae</taxon>
        <taxon>Eurotiales</taxon>
        <taxon>Aspergillaceae</taxon>
        <taxon>Aspergillus</taxon>
        <taxon>Aspergillus subgen. Circumdati</taxon>
    </lineage>
</organism>
<accession>A0A1L9USV9</accession>
<dbReference type="Proteomes" id="UP000184499">
    <property type="component" value="Unassembled WGS sequence"/>
</dbReference>
<dbReference type="OMA" id="APMGCHF"/>
<dbReference type="OrthoDB" id="1720422at2759"/>
<dbReference type="EMBL" id="KV878681">
    <property type="protein sequence ID" value="OJJ74721.1"/>
    <property type="molecule type" value="Genomic_DNA"/>
</dbReference>
<dbReference type="AlphaFoldDB" id="A0A1L9USV9"/>
<sequence>MHRMVSAIPEGQLQSFKWDLKTCVSDELVLLINRILETQVNITTISLLTDNGCAASSPRRASCIINFAQLSNLQSLSWRGLKDHADFESVKRFIAAHGAQLKTLHLDLIGWDSARLTWTEGHQKISSTYTWLPQNFFAQYVLGLQHSGVPCTLLPALQHLFLSQVAFTSMEVELVGALNIGRLQALQLVNCPGTFHFLRQIVRSGVPLRLKLLELTFNPEKLNQITDESQDNIAETVEALLKTFSSLTDLYLMLPTNAWDTLCKSAMHHKSLKRLITHWLVSTDWGSYTEGELFGPPERPCTISYYPGLEFFGVSTCIEDFDYKGGHTNHHDCLRSPFIKIIHLRANGPALQERRQEYDLSANYSLGFYAHWAFGPDGFSGLQVVAYGDFSHDGCYHDYNFFMCRKHDDGYELLTSRDAKYWDLVQENKDVLGACAFDELFLGRGTP</sequence>
<keyword evidence="2" id="KW-1185">Reference proteome</keyword>
<gene>
    <name evidence="1" type="ORF">ASPBRDRAFT_193422</name>
</gene>
<dbReference type="SUPFAM" id="SSF52047">
    <property type="entry name" value="RNI-like"/>
    <property type="match status" value="1"/>
</dbReference>
<dbReference type="GeneID" id="93573108"/>
<evidence type="ECO:0000313" key="2">
    <source>
        <dbReference type="Proteomes" id="UP000184499"/>
    </source>
</evidence>
<dbReference type="VEuPathDB" id="FungiDB:ASPBRDRAFT_193422"/>
<proteinExistence type="predicted"/>
<evidence type="ECO:0000313" key="1">
    <source>
        <dbReference type="EMBL" id="OJJ74721.1"/>
    </source>
</evidence>
<dbReference type="RefSeq" id="XP_067481969.1">
    <property type="nucleotide sequence ID" value="XM_067620620.1"/>
</dbReference>
<reference evidence="2" key="1">
    <citation type="journal article" date="2017" name="Genome Biol.">
        <title>Comparative genomics reveals high biological diversity and specific adaptations in the industrially and medically important fungal genus Aspergillus.</title>
        <authorList>
            <person name="de Vries R.P."/>
            <person name="Riley R."/>
            <person name="Wiebenga A."/>
            <person name="Aguilar-Osorio G."/>
            <person name="Amillis S."/>
            <person name="Uchima C.A."/>
            <person name="Anderluh G."/>
            <person name="Asadollahi M."/>
            <person name="Askin M."/>
            <person name="Barry K."/>
            <person name="Battaglia E."/>
            <person name="Bayram O."/>
            <person name="Benocci T."/>
            <person name="Braus-Stromeyer S.A."/>
            <person name="Caldana C."/>
            <person name="Canovas D."/>
            <person name="Cerqueira G.C."/>
            <person name="Chen F."/>
            <person name="Chen W."/>
            <person name="Choi C."/>
            <person name="Clum A."/>
            <person name="Dos Santos R.A."/>
            <person name="Damasio A.R."/>
            <person name="Diallinas G."/>
            <person name="Emri T."/>
            <person name="Fekete E."/>
            <person name="Flipphi M."/>
            <person name="Freyberg S."/>
            <person name="Gallo A."/>
            <person name="Gournas C."/>
            <person name="Habgood R."/>
            <person name="Hainaut M."/>
            <person name="Harispe M.L."/>
            <person name="Henrissat B."/>
            <person name="Hilden K.S."/>
            <person name="Hope R."/>
            <person name="Hossain A."/>
            <person name="Karabika E."/>
            <person name="Karaffa L."/>
            <person name="Karanyi Z."/>
            <person name="Krasevec N."/>
            <person name="Kuo A."/>
            <person name="Kusch H."/>
            <person name="LaButti K."/>
            <person name="Lagendijk E.L."/>
            <person name="Lapidus A."/>
            <person name="Levasseur A."/>
            <person name="Lindquist E."/>
            <person name="Lipzen A."/>
            <person name="Logrieco A.F."/>
            <person name="MacCabe A."/>
            <person name="Maekelae M.R."/>
            <person name="Malavazi I."/>
            <person name="Melin P."/>
            <person name="Meyer V."/>
            <person name="Mielnichuk N."/>
            <person name="Miskei M."/>
            <person name="Molnar A.P."/>
            <person name="Mule G."/>
            <person name="Ngan C.Y."/>
            <person name="Orejas M."/>
            <person name="Orosz E."/>
            <person name="Ouedraogo J.P."/>
            <person name="Overkamp K.M."/>
            <person name="Park H.-S."/>
            <person name="Perrone G."/>
            <person name="Piumi F."/>
            <person name="Punt P.J."/>
            <person name="Ram A.F."/>
            <person name="Ramon A."/>
            <person name="Rauscher S."/>
            <person name="Record E."/>
            <person name="Riano-Pachon D.M."/>
            <person name="Robert V."/>
            <person name="Roehrig J."/>
            <person name="Ruller R."/>
            <person name="Salamov A."/>
            <person name="Salih N.S."/>
            <person name="Samson R.A."/>
            <person name="Sandor E."/>
            <person name="Sanguinetti M."/>
            <person name="Schuetze T."/>
            <person name="Sepcic K."/>
            <person name="Shelest E."/>
            <person name="Sherlock G."/>
            <person name="Sophianopoulou V."/>
            <person name="Squina F.M."/>
            <person name="Sun H."/>
            <person name="Susca A."/>
            <person name="Todd R.B."/>
            <person name="Tsang A."/>
            <person name="Unkles S.E."/>
            <person name="van de Wiele N."/>
            <person name="van Rossen-Uffink D."/>
            <person name="Oliveira J.V."/>
            <person name="Vesth T.C."/>
            <person name="Visser J."/>
            <person name="Yu J.-H."/>
            <person name="Zhou M."/>
            <person name="Andersen M.R."/>
            <person name="Archer D.B."/>
            <person name="Baker S.E."/>
            <person name="Benoit I."/>
            <person name="Brakhage A.A."/>
            <person name="Braus G.H."/>
            <person name="Fischer R."/>
            <person name="Frisvad J.C."/>
            <person name="Goldman G.H."/>
            <person name="Houbraken J."/>
            <person name="Oakley B."/>
            <person name="Pocsi I."/>
            <person name="Scazzocchio C."/>
            <person name="Seiboth B."/>
            <person name="vanKuyk P.A."/>
            <person name="Wortman J."/>
            <person name="Dyer P.S."/>
            <person name="Grigoriev I.V."/>
        </authorList>
    </citation>
    <scope>NUCLEOTIDE SEQUENCE [LARGE SCALE GENOMIC DNA]</scope>
    <source>
        <strain evidence="2">CBS 101740 / IMI 381727 / IBT 21946</strain>
    </source>
</reference>
<name>A0A1L9USV9_ASPBC</name>
<protein>
    <submittedName>
        <fullName evidence="1">Uncharacterized protein</fullName>
    </submittedName>
</protein>